<dbReference type="GO" id="GO:0016758">
    <property type="term" value="F:hexosyltransferase activity"/>
    <property type="evidence" value="ECO:0007669"/>
    <property type="project" value="TreeGrafter"/>
</dbReference>
<dbReference type="EMBL" id="DXAY01000109">
    <property type="protein sequence ID" value="HIZ74518.1"/>
    <property type="molecule type" value="Genomic_DNA"/>
</dbReference>
<dbReference type="SUPFAM" id="SSF53756">
    <property type="entry name" value="UDP-Glycosyltransferase/glycogen phosphorylase"/>
    <property type="match status" value="1"/>
</dbReference>
<dbReference type="InterPro" id="IPR028098">
    <property type="entry name" value="Glyco_trans_4-like_N"/>
</dbReference>
<dbReference type="Gene3D" id="3.40.50.2000">
    <property type="entry name" value="Glycogen Phosphorylase B"/>
    <property type="match status" value="2"/>
</dbReference>
<gene>
    <name evidence="3" type="ORF">H9723_04640</name>
</gene>
<evidence type="ECO:0000313" key="3">
    <source>
        <dbReference type="EMBL" id="HIZ74518.1"/>
    </source>
</evidence>
<keyword evidence="3" id="KW-0328">Glycosyltransferase</keyword>
<evidence type="ECO:0000259" key="1">
    <source>
        <dbReference type="Pfam" id="PF00534"/>
    </source>
</evidence>
<feature type="domain" description="Glycosyl transferase family 1" evidence="1">
    <location>
        <begin position="189"/>
        <end position="305"/>
    </location>
</feature>
<dbReference type="Pfam" id="PF13439">
    <property type="entry name" value="Glyco_transf_4"/>
    <property type="match status" value="1"/>
</dbReference>
<dbReference type="InterPro" id="IPR001296">
    <property type="entry name" value="Glyco_trans_1"/>
</dbReference>
<sequence>MKRMLAGFIMDGRSGGIDRYLLNFIETVCDGDVQIDLLTNEIDAELKEELRKYHAGLYAIPNLKHPAAQYRRVREIIRKGKYDAVYLNISTAIDCIAAIAAKHEGVPRRMIHSHSSGNDCESALKRKTFDFIHRVCRTFLHRYGTEYYGCSVRAGEWMFPSEIVHSNRFKVIYNAVDRKQYEYNEQIRKEMREQLEVADRFVIGHAGNFCYQKNHFFLIDVFAEVVKKSPDAVLVLAGDGVRFEAVKRRAAELGLGQSVRFLGRRSDTARLYQAMDVFVLPSNFEGLPIAGIEAQSAGLPCLMSSRITEESRITENCRFFPLEAGAEAWADEVIHSRGERRAAVFLENADNYDLANQRRQLRSLL</sequence>
<accession>A0A9D2G7F8</accession>
<dbReference type="InterPro" id="IPR050194">
    <property type="entry name" value="Glycosyltransferase_grp1"/>
</dbReference>
<reference evidence="3" key="2">
    <citation type="submission" date="2021-04" db="EMBL/GenBank/DDBJ databases">
        <authorList>
            <person name="Gilroy R."/>
        </authorList>
    </citation>
    <scope>NUCLEOTIDE SEQUENCE</scope>
    <source>
        <strain evidence="3">CHK196-3914</strain>
    </source>
</reference>
<feature type="domain" description="Glycosyltransferase subfamily 4-like N-terminal" evidence="2">
    <location>
        <begin position="15"/>
        <end position="178"/>
    </location>
</feature>
<dbReference type="AlphaFoldDB" id="A0A9D2G7F8"/>
<comment type="caution">
    <text evidence="3">The sequence shown here is derived from an EMBL/GenBank/DDBJ whole genome shotgun (WGS) entry which is preliminary data.</text>
</comment>
<dbReference type="Proteomes" id="UP000824116">
    <property type="component" value="Unassembled WGS sequence"/>
</dbReference>
<reference evidence="3" key="1">
    <citation type="journal article" date="2021" name="PeerJ">
        <title>Extensive microbial diversity within the chicken gut microbiome revealed by metagenomics and culture.</title>
        <authorList>
            <person name="Gilroy R."/>
            <person name="Ravi A."/>
            <person name="Getino M."/>
            <person name="Pursley I."/>
            <person name="Horton D.L."/>
            <person name="Alikhan N.F."/>
            <person name="Baker D."/>
            <person name="Gharbi K."/>
            <person name="Hall N."/>
            <person name="Watson M."/>
            <person name="Adriaenssens E.M."/>
            <person name="Foster-Nyarko E."/>
            <person name="Jarju S."/>
            <person name="Secka A."/>
            <person name="Antonio M."/>
            <person name="Oren A."/>
            <person name="Chaudhuri R.R."/>
            <person name="La Ragione R."/>
            <person name="Hildebrand F."/>
            <person name="Pallen M.J."/>
        </authorList>
    </citation>
    <scope>NUCLEOTIDE SEQUENCE</scope>
    <source>
        <strain evidence="3">CHK196-3914</strain>
    </source>
</reference>
<dbReference type="PANTHER" id="PTHR45947">
    <property type="entry name" value="SULFOQUINOVOSYL TRANSFERASE SQD2"/>
    <property type="match status" value="1"/>
</dbReference>
<evidence type="ECO:0000259" key="2">
    <source>
        <dbReference type="Pfam" id="PF13439"/>
    </source>
</evidence>
<keyword evidence="3" id="KW-0808">Transferase</keyword>
<dbReference type="Pfam" id="PF00534">
    <property type="entry name" value="Glycos_transf_1"/>
    <property type="match status" value="1"/>
</dbReference>
<protein>
    <submittedName>
        <fullName evidence="3">Glycosyltransferase</fullName>
        <ecNumber evidence="3">2.4.-.-</ecNumber>
    </submittedName>
</protein>
<evidence type="ECO:0000313" key="4">
    <source>
        <dbReference type="Proteomes" id="UP000824116"/>
    </source>
</evidence>
<dbReference type="PANTHER" id="PTHR45947:SF3">
    <property type="entry name" value="SULFOQUINOVOSYL TRANSFERASE SQD2"/>
    <property type="match status" value="1"/>
</dbReference>
<name>A0A9D2G7F8_9FIRM</name>
<dbReference type="EC" id="2.4.-.-" evidence="3"/>
<organism evidence="3 4">
    <name type="scientific">Candidatus Mediterraneibacter stercoravium</name>
    <dbReference type="NCBI Taxonomy" id="2838685"/>
    <lineage>
        <taxon>Bacteria</taxon>
        <taxon>Bacillati</taxon>
        <taxon>Bacillota</taxon>
        <taxon>Clostridia</taxon>
        <taxon>Lachnospirales</taxon>
        <taxon>Lachnospiraceae</taxon>
        <taxon>Mediterraneibacter</taxon>
    </lineage>
</organism>
<proteinExistence type="predicted"/>